<reference evidence="2" key="1">
    <citation type="submission" date="2021-11" db="EMBL/GenBank/DDBJ databases">
        <title>BS-T2-15 a new species belonging to the Comamonadaceae family isolated from the soil of a French oak forest.</title>
        <authorList>
            <person name="Mieszkin S."/>
            <person name="Alain K."/>
        </authorList>
    </citation>
    <scope>NUCLEOTIDE SEQUENCE</scope>
    <source>
        <strain evidence="2">BS-T2-15</strain>
    </source>
</reference>
<sequence>MHASSMHDTWDRWSHNVSDAFHPHFADAEHPAPTRLSDSPLRERLRPVRLVPIIVPGMALVLAGVAMAIGWLLRH</sequence>
<evidence type="ECO:0000313" key="2">
    <source>
        <dbReference type="EMBL" id="MCK9684214.1"/>
    </source>
</evidence>
<evidence type="ECO:0000313" key="3">
    <source>
        <dbReference type="Proteomes" id="UP001139353"/>
    </source>
</evidence>
<dbReference type="RefSeq" id="WP_275680248.1">
    <property type="nucleotide sequence ID" value="NZ_JAJLJH010000001.1"/>
</dbReference>
<dbReference type="Proteomes" id="UP001139353">
    <property type="component" value="Unassembled WGS sequence"/>
</dbReference>
<accession>A0A9X2C003</accession>
<protein>
    <submittedName>
        <fullName evidence="2">Uncharacterized protein</fullName>
    </submittedName>
</protein>
<keyword evidence="1" id="KW-0472">Membrane</keyword>
<keyword evidence="3" id="KW-1185">Reference proteome</keyword>
<proteinExistence type="predicted"/>
<dbReference type="EMBL" id="JAJLJH010000001">
    <property type="protein sequence ID" value="MCK9684214.1"/>
    <property type="molecule type" value="Genomic_DNA"/>
</dbReference>
<name>A0A9X2C003_9BURK</name>
<feature type="transmembrane region" description="Helical" evidence="1">
    <location>
        <begin position="50"/>
        <end position="73"/>
    </location>
</feature>
<gene>
    <name evidence="2" type="ORF">LPC04_00670</name>
</gene>
<organism evidence="2 3">
    <name type="scientific">Scleromatobacter humisilvae</name>
    <dbReference type="NCBI Taxonomy" id="2897159"/>
    <lineage>
        <taxon>Bacteria</taxon>
        <taxon>Pseudomonadati</taxon>
        <taxon>Pseudomonadota</taxon>
        <taxon>Betaproteobacteria</taxon>
        <taxon>Burkholderiales</taxon>
        <taxon>Sphaerotilaceae</taxon>
        <taxon>Scleromatobacter</taxon>
    </lineage>
</organism>
<comment type="caution">
    <text evidence="2">The sequence shown here is derived from an EMBL/GenBank/DDBJ whole genome shotgun (WGS) entry which is preliminary data.</text>
</comment>
<evidence type="ECO:0000256" key="1">
    <source>
        <dbReference type="SAM" id="Phobius"/>
    </source>
</evidence>
<keyword evidence="1" id="KW-1133">Transmembrane helix</keyword>
<keyword evidence="1" id="KW-0812">Transmembrane</keyword>
<dbReference type="AlphaFoldDB" id="A0A9X2C003"/>